<keyword evidence="1 3" id="KW-0560">Oxidoreductase</keyword>
<dbReference type="EMBL" id="FWDM01000007">
    <property type="protein sequence ID" value="SLM10795.1"/>
    <property type="molecule type" value="Genomic_DNA"/>
</dbReference>
<dbReference type="InterPro" id="IPR011766">
    <property type="entry name" value="TPP_enzyme_TPP-bd"/>
</dbReference>
<dbReference type="SUPFAM" id="SSF52518">
    <property type="entry name" value="Thiamin diphosphate-binding fold (THDP-binding)"/>
    <property type="match status" value="1"/>
</dbReference>
<evidence type="ECO:0000256" key="1">
    <source>
        <dbReference type="ARBA" id="ARBA00023002"/>
    </source>
</evidence>
<dbReference type="InterPro" id="IPR051457">
    <property type="entry name" value="2-oxoacid:Fd_oxidoreductase"/>
</dbReference>
<evidence type="ECO:0000313" key="3">
    <source>
        <dbReference type="EMBL" id="SLM10795.1"/>
    </source>
</evidence>
<gene>
    <name evidence="3" type="ORF">SPIROBIBN47_150122</name>
</gene>
<dbReference type="InterPro" id="IPR029061">
    <property type="entry name" value="THDP-binding"/>
</dbReference>
<dbReference type="PANTHER" id="PTHR48084">
    <property type="entry name" value="2-OXOGLUTARATE OXIDOREDUCTASE SUBUNIT KORB-RELATED"/>
    <property type="match status" value="1"/>
</dbReference>
<reference evidence="3" key="1">
    <citation type="submission" date="2017-02" db="EMBL/GenBank/DDBJ databases">
        <authorList>
            <person name="Regsiter A."/>
            <person name="William W."/>
        </authorList>
    </citation>
    <scope>NUCLEOTIDE SEQUENCE</scope>
    <source>
        <strain evidence="3">Bib</strain>
    </source>
</reference>
<organism evidence="3">
    <name type="scientific">uncultured spirochete</name>
    <dbReference type="NCBI Taxonomy" id="156406"/>
    <lineage>
        <taxon>Bacteria</taxon>
        <taxon>Pseudomonadati</taxon>
        <taxon>Spirochaetota</taxon>
        <taxon>Spirochaetia</taxon>
        <taxon>Spirochaetales</taxon>
        <taxon>environmental samples</taxon>
    </lineage>
</organism>
<evidence type="ECO:0000259" key="2">
    <source>
        <dbReference type="Pfam" id="PF02775"/>
    </source>
</evidence>
<dbReference type="AlphaFoldDB" id="A0A3P3XGD6"/>
<dbReference type="PANTHER" id="PTHR48084:SF3">
    <property type="entry name" value="SUBUNIT OF PYRUVATE:FLAVODOXIN OXIDOREDUCTASE"/>
    <property type="match status" value="1"/>
</dbReference>
<sequence length="262" mass="28371">MELAYGHPKSLKPIQTKYCPGCGHGVIHRLIAEVVDEMGLQTKAIITNPVGCSIWADLYFDFDSVQPAHGRTPAAATGIKRMLPDHLVICYQGDGDLAAIGTAEIIHAANRGEKFTTIFVNNAIYGMTGGQMAPTTLVGQHATTAPEGRDPGVAGMGYPIRVCELLATLEGTKYLARGSVNNMVNIRKTKNYIRKAFEAQMRGEGFTMVEILSQCPTNWQMNPVQSVEWLEKNMITYYPLGEIKNTLNATAGAPATSPAKAN</sequence>
<dbReference type="EC" id="1.2.7.3" evidence="3"/>
<proteinExistence type="predicted"/>
<dbReference type="GO" id="GO:0044281">
    <property type="term" value="P:small molecule metabolic process"/>
    <property type="evidence" value="ECO:0007669"/>
    <property type="project" value="UniProtKB-ARBA"/>
</dbReference>
<protein>
    <submittedName>
        <fullName evidence="3">2-oxoglutarate synthase</fullName>
        <ecNumber evidence="3">1.2.7.3</ecNumber>
    </submittedName>
</protein>
<name>A0A3P3XGD6_9SPIR</name>
<accession>A0A3P3XGD6</accession>
<dbReference type="GO" id="GO:0030976">
    <property type="term" value="F:thiamine pyrophosphate binding"/>
    <property type="evidence" value="ECO:0007669"/>
    <property type="project" value="InterPro"/>
</dbReference>
<dbReference type="GO" id="GO:0047553">
    <property type="term" value="F:2-oxoglutarate synthase activity"/>
    <property type="evidence" value="ECO:0007669"/>
    <property type="project" value="UniProtKB-EC"/>
</dbReference>
<dbReference type="GO" id="GO:0045333">
    <property type="term" value="P:cellular respiration"/>
    <property type="evidence" value="ECO:0007669"/>
    <property type="project" value="UniProtKB-ARBA"/>
</dbReference>
<dbReference type="Gene3D" id="3.40.50.970">
    <property type="match status" value="1"/>
</dbReference>
<feature type="domain" description="Thiamine pyrophosphate enzyme TPP-binding" evidence="2">
    <location>
        <begin position="63"/>
        <end position="211"/>
    </location>
</feature>
<dbReference type="Pfam" id="PF02775">
    <property type="entry name" value="TPP_enzyme_C"/>
    <property type="match status" value="1"/>
</dbReference>